<feature type="region of interest" description="Disordered" evidence="1">
    <location>
        <begin position="22"/>
        <end position="61"/>
    </location>
</feature>
<reference evidence="2" key="1">
    <citation type="journal article" date="2021" name="Proc. Natl. Acad. Sci. U.S.A.">
        <title>A Catalog of Tens of Thousands of Viruses from Human Metagenomes Reveals Hidden Associations with Chronic Diseases.</title>
        <authorList>
            <person name="Tisza M.J."/>
            <person name="Buck C.B."/>
        </authorList>
    </citation>
    <scope>NUCLEOTIDE SEQUENCE</scope>
    <source>
        <strain evidence="2">Ct4s49</strain>
    </source>
</reference>
<name>A0A8S5LEG0_9CAUD</name>
<evidence type="ECO:0000256" key="1">
    <source>
        <dbReference type="SAM" id="MobiDB-lite"/>
    </source>
</evidence>
<protein>
    <submittedName>
        <fullName evidence="2">HNHc</fullName>
    </submittedName>
</protein>
<sequence>MERDYKKEYREYHGKPEQIANRAARNKARHEMEKKVGKQALKGKEVDRIKPLSKGGSNSASNLQILPAMLNRMKGNKY</sequence>
<dbReference type="CDD" id="cd00085">
    <property type="entry name" value="HNHc"/>
    <property type="match status" value="1"/>
</dbReference>
<evidence type="ECO:0000313" key="2">
    <source>
        <dbReference type="EMBL" id="DAD68273.1"/>
    </source>
</evidence>
<feature type="compositionally biased region" description="Basic and acidic residues" evidence="1">
    <location>
        <begin position="29"/>
        <end position="50"/>
    </location>
</feature>
<organism evidence="2">
    <name type="scientific">Podoviridae sp. ct4s49</name>
    <dbReference type="NCBI Taxonomy" id="2823555"/>
    <lineage>
        <taxon>Viruses</taxon>
        <taxon>Duplodnaviria</taxon>
        <taxon>Heunggongvirae</taxon>
        <taxon>Uroviricota</taxon>
        <taxon>Caudoviricetes</taxon>
    </lineage>
</organism>
<dbReference type="EMBL" id="BK014699">
    <property type="protein sequence ID" value="DAD68273.1"/>
    <property type="molecule type" value="Genomic_DNA"/>
</dbReference>
<proteinExistence type="predicted"/>
<accession>A0A8S5LEG0</accession>
<dbReference type="Gene3D" id="1.10.30.50">
    <property type="match status" value="1"/>
</dbReference>
<dbReference type="InterPro" id="IPR003615">
    <property type="entry name" value="HNH_nuc"/>
</dbReference>